<comment type="similarity">
    <text evidence="2">Belongs to the MreD family.</text>
</comment>
<feature type="transmembrane region" description="Helical" evidence="8">
    <location>
        <begin position="142"/>
        <end position="161"/>
    </location>
</feature>
<evidence type="ECO:0000313" key="10">
    <source>
        <dbReference type="Proteomes" id="UP000554342"/>
    </source>
</evidence>
<proteinExistence type="inferred from homology"/>
<comment type="subcellular location">
    <subcellularLocation>
        <location evidence="1">Cell membrane</location>
        <topology evidence="1">Multi-pass membrane protein</topology>
    </subcellularLocation>
</comment>
<evidence type="ECO:0000256" key="3">
    <source>
        <dbReference type="ARBA" id="ARBA00022475"/>
    </source>
</evidence>
<feature type="transmembrane region" description="Helical" evidence="8">
    <location>
        <begin position="78"/>
        <end position="97"/>
    </location>
</feature>
<reference evidence="9 10" key="1">
    <citation type="submission" date="2020-08" db="EMBL/GenBank/DDBJ databases">
        <title>Genomic Encyclopedia of Type Strains, Phase IV (KMG-IV): sequencing the most valuable type-strain genomes for metagenomic binning, comparative biology and taxonomic classification.</title>
        <authorList>
            <person name="Goeker M."/>
        </authorList>
    </citation>
    <scope>NUCLEOTIDE SEQUENCE [LARGE SCALE GENOMIC DNA]</scope>
    <source>
        <strain evidence="9 10">DSM 27203</strain>
    </source>
</reference>
<feature type="transmembrane region" description="Helical" evidence="8">
    <location>
        <begin position="20"/>
        <end position="38"/>
    </location>
</feature>
<dbReference type="Pfam" id="PF04093">
    <property type="entry name" value="MreD"/>
    <property type="match status" value="1"/>
</dbReference>
<keyword evidence="6 8" id="KW-1133">Transmembrane helix</keyword>
<feature type="transmembrane region" description="Helical" evidence="8">
    <location>
        <begin position="109"/>
        <end position="130"/>
    </location>
</feature>
<evidence type="ECO:0000313" key="9">
    <source>
        <dbReference type="EMBL" id="MBB5718478.1"/>
    </source>
</evidence>
<sequence>MSSPVNSTLNPPHVSRKLRWAIPVSIVGGSAMTLLPFVASFPVLPPFGLMMLMAWRLLKPERFRPWSPLAYGFFDDLISGQPMGSAMFCWTICFLVADMIDHRLVYRDFLLDWMIAGGAIAFSLIFGRLVATPLGTHVDTLLLLQIVVSILLFPLVFSLCVRLDRRGVRR</sequence>
<name>A0A840YXS2_9SPHN</name>
<dbReference type="Proteomes" id="UP000554342">
    <property type="component" value="Unassembled WGS sequence"/>
</dbReference>
<gene>
    <name evidence="9" type="ORF">FHR23_001401</name>
</gene>
<dbReference type="InterPro" id="IPR007227">
    <property type="entry name" value="Cell_shape_determining_MreD"/>
</dbReference>
<evidence type="ECO:0000256" key="4">
    <source>
        <dbReference type="ARBA" id="ARBA00022692"/>
    </source>
</evidence>
<evidence type="ECO:0000256" key="5">
    <source>
        <dbReference type="ARBA" id="ARBA00022960"/>
    </source>
</evidence>
<accession>A0A840YXS2</accession>
<dbReference type="GO" id="GO:0005886">
    <property type="term" value="C:plasma membrane"/>
    <property type="evidence" value="ECO:0007669"/>
    <property type="project" value="UniProtKB-SubCell"/>
</dbReference>
<dbReference type="RefSeq" id="WP_184002296.1">
    <property type="nucleotide sequence ID" value="NZ_BAABIF010000013.1"/>
</dbReference>
<keyword evidence="10" id="KW-1185">Reference proteome</keyword>
<keyword evidence="4 8" id="KW-0812">Transmembrane</keyword>
<evidence type="ECO:0000256" key="8">
    <source>
        <dbReference type="SAM" id="Phobius"/>
    </source>
</evidence>
<keyword evidence="5" id="KW-0133">Cell shape</keyword>
<evidence type="ECO:0000256" key="7">
    <source>
        <dbReference type="ARBA" id="ARBA00023136"/>
    </source>
</evidence>
<organism evidence="9 10">
    <name type="scientific">Stakelama sediminis</name>
    <dbReference type="NCBI Taxonomy" id="463200"/>
    <lineage>
        <taxon>Bacteria</taxon>
        <taxon>Pseudomonadati</taxon>
        <taxon>Pseudomonadota</taxon>
        <taxon>Alphaproteobacteria</taxon>
        <taxon>Sphingomonadales</taxon>
        <taxon>Sphingomonadaceae</taxon>
        <taxon>Stakelama</taxon>
    </lineage>
</organism>
<keyword evidence="3" id="KW-1003">Cell membrane</keyword>
<comment type="caution">
    <text evidence="9">The sequence shown here is derived from an EMBL/GenBank/DDBJ whole genome shotgun (WGS) entry which is preliminary data.</text>
</comment>
<dbReference type="EMBL" id="JACIJI010000002">
    <property type="protein sequence ID" value="MBB5718478.1"/>
    <property type="molecule type" value="Genomic_DNA"/>
</dbReference>
<protein>
    <submittedName>
        <fullName evidence="9">Rod shape-determining protein MreD</fullName>
    </submittedName>
</protein>
<evidence type="ECO:0000256" key="6">
    <source>
        <dbReference type="ARBA" id="ARBA00022989"/>
    </source>
</evidence>
<evidence type="ECO:0000256" key="1">
    <source>
        <dbReference type="ARBA" id="ARBA00004651"/>
    </source>
</evidence>
<dbReference type="GO" id="GO:0008360">
    <property type="term" value="P:regulation of cell shape"/>
    <property type="evidence" value="ECO:0007669"/>
    <property type="project" value="UniProtKB-KW"/>
</dbReference>
<evidence type="ECO:0000256" key="2">
    <source>
        <dbReference type="ARBA" id="ARBA00007776"/>
    </source>
</evidence>
<keyword evidence="7 8" id="KW-0472">Membrane</keyword>
<dbReference type="AlphaFoldDB" id="A0A840YXS2"/>